<keyword evidence="1" id="KW-0732">Signal</keyword>
<evidence type="ECO:0000313" key="2">
    <source>
        <dbReference type="EMBL" id="MEE1674406.1"/>
    </source>
</evidence>
<proteinExistence type="predicted"/>
<comment type="caution">
    <text evidence="2">The sequence shown here is derived from an EMBL/GenBank/DDBJ whole genome shotgun (WGS) entry which is preliminary data.</text>
</comment>
<organism evidence="2 3">
    <name type="scientific">Agarivorans aestuarii</name>
    <dbReference type="NCBI Taxonomy" id="1563703"/>
    <lineage>
        <taxon>Bacteria</taxon>
        <taxon>Pseudomonadati</taxon>
        <taxon>Pseudomonadota</taxon>
        <taxon>Gammaproteobacteria</taxon>
        <taxon>Alteromonadales</taxon>
        <taxon>Alteromonadaceae</taxon>
        <taxon>Agarivorans</taxon>
    </lineage>
</organism>
<evidence type="ECO:0000313" key="3">
    <source>
        <dbReference type="Proteomes" id="UP001310248"/>
    </source>
</evidence>
<dbReference type="RefSeq" id="WP_329775536.1">
    <property type="nucleotide sequence ID" value="NZ_JAYDYW010000007.1"/>
</dbReference>
<reference evidence="2 3" key="2">
    <citation type="submission" date="2023-12" db="EMBL/GenBank/DDBJ databases">
        <authorList>
            <consortium name="Cladostephus spongiosus"/>
            <person name="Lorente B."/>
            <person name="Cabral C."/>
            <person name="Frias J."/>
            <person name="Faria J."/>
            <person name="Toubarro D."/>
        </authorList>
    </citation>
    <scope>NUCLEOTIDE SEQUENCE [LARGE SCALE GENOMIC DNA]</scope>
    <source>
        <strain evidence="2 3">ZMCS4</strain>
    </source>
</reference>
<reference evidence="3" key="1">
    <citation type="submission" date="2023-07" db="EMBL/GenBank/DDBJ databases">
        <title>Draft genome sequence of Agarivorans aestuarii strain ZMCS4, a CAZymes producing bacteria isolated from the marine brown algae Clodostephus spongiosus.</title>
        <authorList>
            <person name="Lorente B."/>
            <person name="Cabral C."/>
            <person name="Frias J."/>
            <person name="Faria J."/>
            <person name="Toubarro D."/>
        </authorList>
    </citation>
    <scope>NUCLEOTIDE SEQUENCE [LARGE SCALE GENOMIC DNA]</scope>
    <source>
        <strain evidence="3">ZMCS4</strain>
    </source>
</reference>
<feature type="chain" id="PRO_5046552065" evidence="1">
    <location>
        <begin position="20"/>
        <end position="109"/>
    </location>
</feature>
<keyword evidence="3" id="KW-1185">Reference proteome</keyword>
<dbReference type="Proteomes" id="UP001310248">
    <property type="component" value="Unassembled WGS sequence"/>
</dbReference>
<evidence type="ECO:0000256" key="1">
    <source>
        <dbReference type="SAM" id="SignalP"/>
    </source>
</evidence>
<feature type="signal peptide" evidence="1">
    <location>
        <begin position="1"/>
        <end position="19"/>
    </location>
</feature>
<dbReference type="EMBL" id="JAYDYW010000007">
    <property type="protein sequence ID" value="MEE1674406.1"/>
    <property type="molecule type" value="Genomic_DNA"/>
</dbReference>
<accession>A0ABU7G4T2</accession>
<gene>
    <name evidence="2" type="ORF">SNR37_003845</name>
</gene>
<protein>
    <submittedName>
        <fullName evidence="2">Uncharacterized protein</fullName>
    </submittedName>
</protein>
<sequence length="109" mass="12358">MKTAFTAIALLFVSLSANADYNANFTSTVQWIKIYNHDTVYFKLNEHPNTLCDQDYFILDSLMDDALKERFITMLLSAKTNNAPVLVGYGTETEDCRSGRSLAYALTHY</sequence>
<name>A0ABU7G4T2_9ALTE</name>